<evidence type="ECO:0000259" key="6">
    <source>
        <dbReference type="PROSITE" id="PS51471"/>
    </source>
</evidence>
<dbReference type="InterPro" id="IPR027443">
    <property type="entry name" value="IPNS-like_sf"/>
</dbReference>
<dbReference type="PANTHER" id="PTHR10209:SF881">
    <property type="entry name" value="FI07970P-RELATED"/>
    <property type="match status" value="1"/>
</dbReference>
<evidence type="ECO:0000256" key="3">
    <source>
        <dbReference type="ARBA" id="ARBA00023002"/>
    </source>
</evidence>
<keyword evidence="8" id="KW-1185">Reference proteome</keyword>
<dbReference type="GO" id="GO:0016491">
    <property type="term" value="F:oxidoreductase activity"/>
    <property type="evidence" value="ECO:0007669"/>
    <property type="project" value="UniProtKB-KW"/>
</dbReference>
<dbReference type="InterPro" id="IPR005123">
    <property type="entry name" value="Oxoglu/Fe-dep_dioxygenase_dom"/>
</dbReference>
<evidence type="ECO:0000256" key="5">
    <source>
        <dbReference type="RuleBase" id="RU003682"/>
    </source>
</evidence>
<dbReference type="Proteomes" id="UP000566813">
    <property type="component" value="Unassembled WGS sequence"/>
</dbReference>
<dbReference type="Pfam" id="PF03171">
    <property type="entry name" value="2OG-FeII_Oxy"/>
    <property type="match status" value="1"/>
</dbReference>
<dbReference type="AlphaFoldDB" id="A0A7X1KMP9"/>
<dbReference type="PROSITE" id="PS51471">
    <property type="entry name" value="FE2OG_OXY"/>
    <property type="match status" value="1"/>
</dbReference>
<evidence type="ECO:0000256" key="4">
    <source>
        <dbReference type="ARBA" id="ARBA00023004"/>
    </source>
</evidence>
<dbReference type="GO" id="GO:0046872">
    <property type="term" value="F:metal ion binding"/>
    <property type="evidence" value="ECO:0007669"/>
    <property type="project" value="UniProtKB-KW"/>
</dbReference>
<comment type="similarity">
    <text evidence="1 5">Belongs to the iron/ascorbate-dependent oxidoreductase family.</text>
</comment>
<comment type="caution">
    <text evidence="7">The sequence shown here is derived from an EMBL/GenBank/DDBJ whole genome shotgun (WGS) entry which is preliminary data.</text>
</comment>
<dbReference type="EMBL" id="JACLAW010000012">
    <property type="protein sequence ID" value="MBC2666869.1"/>
    <property type="molecule type" value="Genomic_DNA"/>
</dbReference>
<evidence type="ECO:0000256" key="1">
    <source>
        <dbReference type="ARBA" id="ARBA00008056"/>
    </source>
</evidence>
<dbReference type="PANTHER" id="PTHR10209">
    <property type="entry name" value="OXIDOREDUCTASE, 2OG-FE II OXYGENASE FAMILY PROTEIN"/>
    <property type="match status" value="1"/>
</dbReference>
<evidence type="ECO:0000313" key="7">
    <source>
        <dbReference type="EMBL" id="MBC2666869.1"/>
    </source>
</evidence>
<evidence type="ECO:0000256" key="2">
    <source>
        <dbReference type="ARBA" id="ARBA00022723"/>
    </source>
</evidence>
<name>A0A7X1KMP9_9SPHN</name>
<keyword evidence="2 5" id="KW-0479">Metal-binding</keyword>
<keyword evidence="4 5" id="KW-0408">Iron</keyword>
<proteinExistence type="inferred from homology"/>
<dbReference type="PRINTS" id="PR00682">
    <property type="entry name" value="IPNSYNTHASE"/>
</dbReference>
<organism evidence="7 8">
    <name type="scientific">Novosphingobium flavum</name>
    <dbReference type="NCBI Taxonomy" id="1778672"/>
    <lineage>
        <taxon>Bacteria</taxon>
        <taxon>Pseudomonadati</taxon>
        <taxon>Pseudomonadota</taxon>
        <taxon>Alphaproteobacteria</taxon>
        <taxon>Sphingomonadales</taxon>
        <taxon>Sphingomonadaceae</taxon>
        <taxon>Novosphingobium</taxon>
    </lineage>
</organism>
<gene>
    <name evidence="7" type="ORF">H7F51_15225</name>
</gene>
<dbReference type="InterPro" id="IPR044861">
    <property type="entry name" value="IPNS-like_FE2OG_OXY"/>
</dbReference>
<sequence length="408" mass="43352">MLLEAGAALAGARLQVCDLDPKGEPFLRELKLVELHGSLLPAEEPALHSAARPVAAVAGARNGPFTAVPVVDISALGSGDAGAEAMTVAALRRAASEVGFLHITGHGIAPAVIAGLRHGAQRFFAQGTAAKMQSYIGRSANHRGYVPEGEESFGPAGPEGRKRDRKEAFDLALDLAAEAVPAGSPMLGPNQWPDLPGFREEVMAYYGAVFAVGQRLLRGFALALGQRADAFDHLVTRPPSQLRLLHYPHDSAAADAPGIGAHTDYECFTLLLASGPGLEVMNQAGAWIDAPPVPGALVVNIGDMLEYWSGGRFVATSHRVRKVAEERYSFPLFFALDYDVELRPLGAPEAEPIRTGEHLFAQTAQTFHYLKQRVAAGEIALPQGARPLFSFGPAARRDTHPHTATHPA</sequence>
<feature type="domain" description="Fe2OG dioxygenase" evidence="6">
    <location>
        <begin position="238"/>
        <end position="336"/>
    </location>
</feature>
<dbReference type="Gene3D" id="2.60.120.330">
    <property type="entry name" value="B-lactam Antibiotic, Isopenicillin N Synthase, Chain"/>
    <property type="match status" value="1"/>
</dbReference>
<dbReference type="InterPro" id="IPR026992">
    <property type="entry name" value="DIOX_N"/>
</dbReference>
<dbReference type="Pfam" id="PF14226">
    <property type="entry name" value="DIOX_N"/>
    <property type="match status" value="1"/>
</dbReference>
<keyword evidence="3 5" id="KW-0560">Oxidoreductase</keyword>
<evidence type="ECO:0000313" key="8">
    <source>
        <dbReference type="Proteomes" id="UP000566813"/>
    </source>
</evidence>
<accession>A0A7X1KMP9</accession>
<reference evidence="7 8" key="1">
    <citation type="submission" date="2020-08" db="EMBL/GenBank/DDBJ databases">
        <title>The genome sequence of type strain Novosphingobium flavum NBRC 111647.</title>
        <authorList>
            <person name="Liu Y."/>
        </authorList>
    </citation>
    <scope>NUCLEOTIDE SEQUENCE [LARGE SCALE GENOMIC DNA]</scope>
    <source>
        <strain evidence="7 8">NBRC 111647</strain>
    </source>
</reference>
<dbReference type="SUPFAM" id="SSF51197">
    <property type="entry name" value="Clavaminate synthase-like"/>
    <property type="match status" value="1"/>
</dbReference>
<protein>
    <submittedName>
        <fullName evidence="7">Isopenicillin N synthase family oxygenase</fullName>
    </submittedName>
</protein>